<dbReference type="InParanoid" id="T0QQ60"/>
<sequence>MWALTPTLRELLEAPHTKRARKPTFTRSKSSPLRNLVDDPPPPEHVPVAMVVRPKTSRDVASHGAAVVHIDGMCFMMHLGLDQGI</sequence>
<keyword evidence="3" id="KW-1185">Reference proteome</keyword>
<evidence type="ECO:0000313" key="3">
    <source>
        <dbReference type="Proteomes" id="UP000030762"/>
    </source>
</evidence>
<dbReference type="GeneID" id="19942905"/>
<dbReference type="Proteomes" id="UP000030762">
    <property type="component" value="Unassembled WGS sequence"/>
</dbReference>
<organism evidence="2 3">
    <name type="scientific">Saprolegnia diclina (strain VS20)</name>
    <dbReference type="NCBI Taxonomy" id="1156394"/>
    <lineage>
        <taxon>Eukaryota</taxon>
        <taxon>Sar</taxon>
        <taxon>Stramenopiles</taxon>
        <taxon>Oomycota</taxon>
        <taxon>Saprolegniomycetes</taxon>
        <taxon>Saprolegniales</taxon>
        <taxon>Saprolegniaceae</taxon>
        <taxon>Saprolegnia</taxon>
    </lineage>
</organism>
<name>T0QQ60_SAPDV</name>
<dbReference type="AlphaFoldDB" id="T0QQ60"/>
<evidence type="ECO:0000313" key="2">
    <source>
        <dbReference type="EMBL" id="EQC40274.1"/>
    </source>
</evidence>
<accession>T0QQ60</accession>
<dbReference type="EMBL" id="JH767136">
    <property type="protein sequence ID" value="EQC40274.1"/>
    <property type="molecule type" value="Genomic_DNA"/>
</dbReference>
<reference evidence="2 3" key="1">
    <citation type="submission" date="2012-04" db="EMBL/GenBank/DDBJ databases">
        <title>The Genome Sequence of Saprolegnia declina VS20.</title>
        <authorList>
            <consortium name="The Broad Institute Genome Sequencing Platform"/>
            <person name="Russ C."/>
            <person name="Nusbaum C."/>
            <person name="Tyler B."/>
            <person name="van West P."/>
            <person name="Dieguez-Uribeondo J."/>
            <person name="de Bruijn I."/>
            <person name="Tripathy S."/>
            <person name="Jiang R."/>
            <person name="Young S.K."/>
            <person name="Zeng Q."/>
            <person name="Gargeya S."/>
            <person name="Fitzgerald M."/>
            <person name="Haas B."/>
            <person name="Abouelleil A."/>
            <person name="Alvarado L."/>
            <person name="Arachchi H.M."/>
            <person name="Berlin A."/>
            <person name="Chapman S.B."/>
            <person name="Goldberg J."/>
            <person name="Griggs A."/>
            <person name="Gujja S."/>
            <person name="Hansen M."/>
            <person name="Howarth C."/>
            <person name="Imamovic A."/>
            <person name="Larimer J."/>
            <person name="McCowen C."/>
            <person name="Montmayeur A."/>
            <person name="Murphy C."/>
            <person name="Neiman D."/>
            <person name="Pearson M."/>
            <person name="Priest M."/>
            <person name="Roberts A."/>
            <person name="Saif S."/>
            <person name="Shea T."/>
            <person name="Sisk P."/>
            <person name="Sykes S."/>
            <person name="Wortman J."/>
            <person name="Nusbaum C."/>
            <person name="Birren B."/>
        </authorList>
    </citation>
    <scope>NUCLEOTIDE SEQUENCE [LARGE SCALE GENOMIC DNA]</scope>
    <source>
        <strain evidence="2 3">VS20</strain>
    </source>
</reference>
<protein>
    <submittedName>
        <fullName evidence="2">Uncharacterized protein</fullName>
    </submittedName>
</protein>
<dbReference type="RefSeq" id="XP_008605973.1">
    <property type="nucleotide sequence ID" value="XM_008607751.1"/>
</dbReference>
<dbReference type="VEuPathDB" id="FungiDB:SDRG_02178"/>
<proteinExistence type="predicted"/>
<gene>
    <name evidence="2" type="ORF">SDRG_02178</name>
</gene>
<evidence type="ECO:0000256" key="1">
    <source>
        <dbReference type="SAM" id="MobiDB-lite"/>
    </source>
</evidence>
<feature type="region of interest" description="Disordered" evidence="1">
    <location>
        <begin position="13"/>
        <end position="43"/>
    </location>
</feature>